<comment type="caution">
    <text evidence="3">The sequence shown here is derived from an EMBL/GenBank/DDBJ whole genome shotgun (WGS) entry which is preliminary data.</text>
</comment>
<dbReference type="AlphaFoldDB" id="A0A562IU54"/>
<evidence type="ECO:0000256" key="2">
    <source>
        <dbReference type="SAM" id="Phobius"/>
    </source>
</evidence>
<protein>
    <submittedName>
        <fullName evidence="3">Uncharacterized protein</fullName>
    </submittedName>
</protein>
<name>A0A562IU54_9ACTN</name>
<organism evidence="3 4">
    <name type="scientific">Modestobacter roseus</name>
    <dbReference type="NCBI Taxonomy" id="1181884"/>
    <lineage>
        <taxon>Bacteria</taxon>
        <taxon>Bacillati</taxon>
        <taxon>Actinomycetota</taxon>
        <taxon>Actinomycetes</taxon>
        <taxon>Geodermatophilales</taxon>
        <taxon>Geodermatophilaceae</taxon>
        <taxon>Modestobacter</taxon>
    </lineage>
</organism>
<feature type="transmembrane region" description="Helical" evidence="2">
    <location>
        <begin position="41"/>
        <end position="62"/>
    </location>
</feature>
<gene>
    <name evidence="3" type="ORF">JD78_03012</name>
</gene>
<keyword evidence="2" id="KW-0472">Membrane</keyword>
<dbReference type="Proteomes" id="UP000321490">
    <property type="component" value="Unassembled WGS sequence"/>
</dbReference>
<accession>A0A562IU54</accession>
<keyword evidence="4" id="KW-1185">Reference proteome</keyword>
<reference evidence="3 4" key="1">
    <citation type="submission" date="2019-07" db="EMBL/GenBank/DDBJ databases">
        <title>R&amp;d 2014.</title>
        <authorList>
            <person name="Klenk H.-P."/>
        </authorList>
    </citation>
    <scope>NUCLEOTIDE SEQUENCE [LARGE SCALE GENOMIC DNA]</scope>
    <source>
        <strain evidence="3 4">DSM 45764</strain>
    </source>
</reference>
<dbReference type="RefSeq" id="WP_153358686.1">
    <property type="nucleotide sequence ID" value="NZ_JABGDC010000035.1"/>
</dbReference>
<evidence type="ECO:0000256" key="1">
    <source>
        <dbReference type="SAM" id="MobiDB-lite"/>
    </source>
</evidence>
<dbReference type="EMBL" id="VLKF01000001">
    <property type="protein sequence ID" value="TWH74472.1"/>
    <property type="molecule type" value="Genomic_DNA"/>
</dbReference>
<evidence type="ECO:0000313" key="3">
    <source>
        <dbReference type="EMBL" id="TWH74472.1"/>
    </source>
</evidence>
<sequence length="63" mass="6685">MHGDGRETNQYSPAGTIGKLGELTGGWVTNPRGRRRALRMLLWLAVTLAVLTALGVGLALLLA</sequence>
<keyword evidence="2" id="KW-1133">Transmembrane helix</keyword>
<feature type="region of interest" description="Disordered" evidence="1">
    <location>
        <begin position="1"/>
        <end position="29"/>
    </location>
</feature>
<keyword evidence="2" id="KW-0812">Transmembrane</keyword>
<proteinExistence type="predicted"/>
<evidence type="ECO:0000313" key="4">
    <source>
        <dbReference type="Proteomes" id="UP000321490"/>
    </source>
</evidence>